<sequence length="547" mass="62321">SKQTFHMIVPSLPCRGSPPRETIWLRHIERSHPHVPHEEDSRPTQKPEFMTHLRNLHLEEGERASFEARLIPIGDPTMKIEWFVNGRLLEASSRAMTIDRFGYVALTLLHVNSEDSGTYQCQAKNIVGEAITTATLHVSPRAVIESTVQHPESWEAIQQLEDWERYKRHESVDESICAAKPVFTKPLNNLDNLQEGGFAHFEAQITPVNDFTMTTEWYFNGQPLTASTRMSTVFSFGYVALHIKYLRAEDSGVYMCKAINQKGEAFSSATLKVKTMGEVVYDLGYPEQQRYQEKIQELEAWQQQQRQQVVVEEAVPQTAPVFRTPLRDVVDIQEGKIARFEARVEPTGDSNMRVEWLKDGKPLEASYRTTIFFNFGYVSLTIRGVDTRDSGTYTCVAINSVGTAKSSATLTCQTKQDVVLESQYPEGLEKIQHLEDSSRFQRETYEETTVTQRPKFTEPLVGKDLLVEGQSAHFETRLEPIGDPSMTVEWYFNGRPLTTGHRFKTYFDFGYVALDILYVFPEDSGDFTVTARNALGEATQSKTIRVQ</sequence>
<dbReference type="Gene3D" id="2.60.40.10">
    <property type="entry name" value="Immunoglobulins"/>
    <property type="match status" value="4"/>
</dbReference>
<accession>A0ABM1C145</accession>
<dbReference type="PANTHER" id="PTHR47633:SF4">
    <property type="entry name" value="MYOPALLADIN ISOFORM X1"/>
    <property type="match status" value="1"/>
</dbReference>
<dbReference type="GeneID" id="106476294"/>
<evidence type="ECO:0000313" key="2">
    <source>
        <dbReference type="Proteomes" id="UP000694941"/>
    </source>
</evidence>
<feature type="domain" description="Ig-like" evidence="1">
    <location>
        <begin position="316"/>
        <end position="411"/>
    </location>
</feature>
<dbReference type="SMART" id="SM00409">
    <property type="entry name" value="IG"/>
    <property type="match status" value="4"/>
</dbReference>
<dbReference type="InterPro" id="IPR003599">
    <property type="entry name" value="Ig_sub"/>
</dbReference>
<gene>
    <name evidence="3" type="primary">LOC106476294</name>
</gene>
<evidence type="ECO:0000313" key="3">
    <source>
        <dbReference type="RefSeq" id="XP_013792410.2"/>
    </source>
</evidence>
<protein>
    <submittedName>
        <fullName evidence="3">Titin-like</fullName>
    </submittedName>
</protein>
<feature type="domain" description="Ig-like" evidence="1">
    <location>
        <begin position="454"/>
        <end position="545"/>
    </location>
</feature>
<name>A0ABM1C145_LIMPO</name>
<feature type="non-terminal residue" evidence="3">
    <location>
        <position position="547"/>
    </location>
</feature>
<dbReference type="Proteomes" id="UP000694941">
    <property type="component" value="Unplaced"/>
</dbReference>
<dbReference type="InterPro" id="IPR007110">
    <property type="entry name" value="Ig-like_dom"/>
</dbReference>
<dbReference type="InterPro" id="IPR013783">
    <property type="entry name" value="Ig-like_fold"/>
</dbReference>
<dbReference type="PANTHER" id="PTHR47633">
    <property type="entry name" value="IMMUNOGLOBULIN"/>
    <property type="match status" value="1"/>
</dbReference>
<feature type="non-terminal residue" evidence="3">
    <location>
        <position position="1"/>
    </location>
</feature>
<reference evidence="3" key="1">
    <citation type="submission" date="2025-08" db="UniProtKB">
        <authorList>
            <consortium name="RefSeq"/>
        </authorList>
    </citation>
    <scope>IDENTIFICATION</scope>
    <source>
        <tissue evidence="3">Muscle</tissue>
    </source>
</reference>
<dbReference type="Pfam" id="PF07679">
    <property type="entry name" value="I-set"/>
    <property type="match status" value="4"/>
</dbReference>
<feature type="domain" description="Ig-like" evidence="1">
    <location>
        <begin position="181"/>
        <end position="272"/>
    </location>
</feature>
<keyword evidence="2" id="KW-1185">Reference proteome</keyword>
<dbReference type="RefSeq" id="XP_013792410.2">
    <property type="nucleotide sequence ID" value="XM_013936956.2"/>
</dbReference>
<dbReference type="SUPFAM" id="SSF48726">
    <property type="entry name" value="Immunoglobulin"/>
    <property type="match status" value="4"/>
</dbReference>
<proteinExistence type="predicted"/>
<dbReference type="SMART" id="SM00408">
    <property type="entry name" value="IGc2"/>
    <property type="match status" value="2"/>
</dbReference>
<dbReference type="InterPro" id="IPR013098">
    <property type="entry name" value="Ig_I-set"/>
</dbReference>
<evidence type="ECO:0000259" key="1">
    <source>
        <dbReference type="PROSITE" id="PS50835"/>
    </source>
</evidence>
<dbReference type="PROSITE" id="PS50835">
    <property type="entry name" value="IG_LIKE"/>
    <property type="match status" value="4"/>
</dbReference>
<dbReference type="InterPro" id="IPR036179">
    <property type="entry name" value="Ig-like_dom_sf"/>
</dbReference>
<organism evidence="2 3">
    <name type="scientific">Limulus polyphemus</name>
    <name type="common">Atlantic horseshoe crab</name>
    <dbReference type="NCBI Taxonomy" id="6850"/>
    <lineage>
        <taxon>Eukaryota</taxon>
        <taxon>Metazoa</taxon>
        <taxon>Ecdysozoa</taxon>
        <taxon>Arthropoda</taxon>
        <taxon>Chelicerata</taxon>
        <taxon>Merostomata</taxon>
        <taxon>Xiphosura</taxon>
        <taxon>Limulidae</taxon>
        <taxon>Limulus</taxon>
    </lineage>
</organism>
<dbReference type="InterPro" id="IPR003598">
    <property type="entry name" value="Ig_sub2"/>
</dbReference>
<feature type="domain" description="Ig-like" evidence="1">
    <location>
        <begin position="47"/>
        <end position="139"/>
    </location>
</feature>